<accession>A0A811XZP3</accession>
<evidence type="ECO:0000313" key="1">
    <source>
        <dbReference type="EMBL" id="CAD7670413.1"/>
    </source>
</evidence>
<dbReference type="Proteomes" id="UP000645828">
    <property type="component" value="Unassembled WGS sequence"/>
</dbReference>
<protein>
    <submittedName>
        <fullName evidence="1">(raccoon dog) hypothetical protein</fullName>
    </submittedName>
</protein>
<evidence type="ECO:0000313" key="2">
    <source>
        <dbReference type="Proteomes" id="UP000645828"/>
    </source>
</evidence>
<organism evidence="1 2">
    <name type="scientific">Nyctereutes procyonoides</name>
    <name type="common">Raccoon dog</name>
    <name type="synonym">Canis procyonoides</name>
    <dbReference type="NCBI Taxonomy" id="34880"/>
    <lineage>
        <taxon>Eukaryota</taxon>
        <taxon>Metazoa</taxon>
        <taxon>Chordata</taxon>
        <taxon>Craniata</taxon>
        <taxon>Vertebrata</taxon>
        <taxon>Euteleostomi</taxon>
        <taxon>Mammalia</taxon>
        <taxon>Eutheria</taxon>
        <taxon>Laurasiatheria</taxon>
        <taxon>Carnivora</taxon>
        <taxon>Caniformia</taxon>
        <taxon>Canidae</taxon>
        <taxon>Nyctereutes</taxon>
    </lineage>
</organism>
<comment type="caution">
    <text evidence="1">The sequence shown here is derived from an EMBL/GenBank/DDBJ whole genome shotgun (WGS) entry which is preliminary data.</text>
</comment>
<gene>
    <name evidence="1" type="ORF">NYPRO_LOCUS3208</name>
</gene>
<dbReference type="AlphaFoldDB" id="A0A811XZP3"/>
<dbReference type="EMBL" id="CAJHUB010000657">
    <property type="protein sequence ID" value="CAD7670413.1"/>
    <property type="molecule type" value="Genomic_DNA"/>
</dbReference>
<reference evidence="1" key="1">
    <citation type="submission" date="2020-12" db="EMBL/GenBank/DDBJ databases">
        <authorList>
            <consortium name="Molecular Ecology Group"/>
        </authorList>
    </citation>
    <scope>NUCLEOTIDE SEQUENCE</scope>
    <source>
        <strain evidence="1">TBG_1078</strain>
    </source>
</reference>
<name>A0A811XZP3_NYCPR</name>
<keyword evidence="2" id="KW-1185">Reference proteome</keyword>
<proteinExistence type="predicted"/>
<sequence>MGPVLYQKPDTWLSCLSLENCLPTVNHNLKTDDLSSEYHQKVSNNLTLSHRACVIHLTSSHHVGILSSHIITRRRKLKLLTLTPVMQAPLSNHSHADCPGCTMNPNGHLAWGEPWTRACVLSLTPPVTSWGGGVLEQALCLSQFPPL</sequence>